<dbReference type="Pfam" id="PF13637">
    <property type="entry name" value="Ank_4"/>
    <property type="match status" value="1"/>
</dbReference>
<feature type="repeat" description="ANK" evidence="3">
    <location>
        <begin position="153"/>
        <end position="185"/>
    </location>
</feature>
<sequence>QVESVEAMVSSGVDVSATDKDGHTAIDLAWMMGKHKVVDWLQTNTNCRSLLKDLTSAVVKGDQGEVVAALKAGVDASVVLPEYRGYCDMNLISIAAMEDQAEVIDILQRAGACIDHRNANGESALHIAAQCGSSQVLRNLLAHGLDVEAVSAYGWTSLHNAAHHGHSPCVKLLLEMNAFPDAQDWDQLTPLMLAAQQDQ</sequence>
<evidence type="ECO:0000256" key="1">
    <source>
        <dbReference type="ARBA" id="ARBA00022737"/>
    </source>
</evidence>
<comment type="caution">
    <text evidence="4">The sequence shown here is derived from an EMBL/GenBank/DDBJ whole genome shotgun (WGS) entry which is preliminary data.</text>
</comment>
<gene>
    <name evidence="4" type="ORF">MNOR_LOCUS14468</name>
</gene>
<dbReference type="PROSITE" id="PS50088">
    <property type="entry name" value="ANK_REPEAT"/>
    <property type="match status" value="2"/>
</dbReference>
<dbReference type="InterPro" id="IPR002110">
    <property type="entry name" value="Ankyrin_rpt"/>
</dbReference>
<evidence type="ECO:0000256" key="3">
    <source>
        <dbReference type="PROSITE-ProRule" id="PRU00023"/>
    </source>
</evidence>
<proteinExistence type="predicted"/>
<keyword evidence="2 3" id="KW-0040">ANK repeat</keyword>
<dbReference type="SMART" id="SM00248">
    <property type="entry name" value="ANK"/>
    <property type="match status" value="4"/>
</dbReference>
<organism evidence="4 5">
    <name type="scientific">Meganyctiphanes norvegica</name>
    <name type="common">Northern krill</name>
    <name type="synonym">Thysanopoda norvegica</name>
    <dbReference type="NCBI Taxonomy" id="48144"/>
    <lineage>
        <taxon>Eukaryota</taxon>
        <taxon>Metazoa</taxon>
        <taxon>Ecdysozoa</taxon>
        <taxon>Arthropoda</taxon>
        <taxon>Crustacea</taxon>
        <taxon>Multicrustacea</taxon>
        <taxon>Malacostraca</taxon>
        <taxon>Eumalacostraca</taxon>
        <taxon>Eucarida</taxon>
        <taxon>Euphausiacea</taxon>
        <taxon>Euphausiidae</taxon>
        <taxon>Meganyctiphanes</taxon>
    </lineage>
</organism>
<dbReference type="PANTHER" id="PTHR24201:SF16">
    <property type="entry name" value="ANKYRIN-1-LIKE-RELATED"/>
    <property type="match status" value="1"/>
</dbReference>
<dbReference type="InterPro" id="IPR050776">
    <property type="entry name" value="Ank_Repeat/CDKN_Inhibitor"/>
</dbReference>
<evidence type="ECO:0000313" key="4">
    <source>
        <dbReference type="EMBL" id="CAL4091923.1"/>
    </source>
</evidence>
<reference evidence="4 5" key="1">
    <citation type="submission" date="2024-05" db="EMBL/GenBank/DDBJ databases">
        <authorList>
            <person name="Wallberg A."/>
        </authorList>
    </citation>
    <scope>NUCLEOTIDE SEQUENCE [LARGE SCALE GENOMIC DNA]</scope>
</reference>
<dbReference type="InterPro" id="IPR036770">
    <property type="entry name" value="Ankyrin_rpt-contain_sf"/>
</dbReference>
<dbReference type="AlphaFoldDB" id="A0AAV2QP06"/>
<dbReference type="PANTHER" id="PTHR24201">
    <property type="entry name" value="ANK_REP_REGION DOMAIN-CONTAINING PROTEIN"/>
    <property type="match status" value="1"/>
</dbReference>
<dbReference type="Gene3D" id="1.25.40.20">
    <property type="entry name" value="Ankyrin repeat-containing domain"/>
    <property type="match status" value="2"/>
</dbReference>
<dbReference type="Proteomes" id="UP001497623">
    <property type="component" value="Unassembled WGS sequence"/>
</dbReference>
<feature type="non-terminal residue" evidence="4">
    <location>
        <position position="199"/>
    </location>
</feature>
<name>A0AAV2QP06_MEGNR</name>
<feature type="non-terminal residue" evidence="4">
    <location>
        <position position="1"/>
    </location>
</feature>
<dbReference type="GO" id="GO:0005634">
    <property type="term" value="C:nucleus"/>
    <property type="evidence" value="ECO:0007669"/>
    <property type="project" value="TreeGrafter"/>
</dbReference>
<dbReference type="SUPFAM" id="SSF48403">
    <property type="entry name" value="Ankyrin repeat"/>
    <property type="match status" value="1"/>
</dbReference>
<accession>A0AAV2QP06</accession>
<dbReference type="PROSITE" id="PS50297">
    <property type="entry name" value="ANK_REP_REGION"/>
    <property type="match status" value="2"/>
</dbReference>
<keyword evidence="1" id="KW-0677">Repeat</keyword>
<evidence type="ECO:0000313" key="5">
    <source>
        <dbReference type="Proteomes" id="UP001497623"/>
    </source>
</evidence>
<dbReference type="Pfam" id="PF12796">
    <property type="entry name" value="Ank_2"/>
    <property type="match status" value="1"/>
</dbReference>
<dbReference type="EMBL" id="CAXKWB010008678">
    <property type="protein sequence ID" value="CAL4091923.1"/>
    <property type="molecule type" value="Genomic_DNA"/>
</dbReference>
<feature type="repeat" description="ANK" evidence="3">
    <location>
        <begin position="120"/>
        <end position="152"/>
    </location>
</feature>
<protein>
    <submittedName>
        <fullName evidence="4">Uncharacterized protein</fullName>
    </submittedName>
</protein>
<evidence type="ECO:0000256" key="2">
    <source>
        <dbReference type="ARBA" id="ARBA00023043"/>
    </source>
</evidence>
<keyword evidence="5" id="KW-1185">Reference proteome</keyword>